<feature type="transmembrane region" description="Helical" evidence="4">
    <location>
        <begin position="38"/>
        <end position="55"/>
    </location>
</feature>
<feature type="transmembrane region" description="Helical" evidence="4">
    <location>
        <begin position="122"/>
        <end position="147"/>
    </location>
</feature>
<organism evidence="6 7">
    <name type="scientific">Aggregatimonas sangjinii</name>
    <dbReference type="NCBI Taxonomy" id="2583587"/>
    <lineage>
        <taxon>Bacteria</taxon>
        <taxon>Pseudomonadati</taxon>
        <taxon>Bacteroidota</taxon>
        <taxon>Flavobacteriia</taxon>
        <taxon>Flavobacteriales</taxon>
        <taxon>Flavobacteriaceae</taxon>
        <taxon>Aggregatimonas</taxon>
    </lineage>
</organism>
<feature type="transmembrane region" description="Helical" evidence="4">
    <location>
        <begin position="159"/>
        <end position="176"/>
    </location>
</feature>
<dbReference type="Pfam" id="PF12833">
    <property type="entry name" value="HTH_18"/>
    <property type="match status" value="1"/>
</dbReference>
<dbReference type="SUPFAM" id="SSF46689">
    <property type="entry name" value="Homeodomain-like"/>
    <property type="match status" value="1"/>
</dbReference>
<evidence type="ECO:0000256" key="3">
    <source>
        <dbReference type="ARBA" id="ARBA00023163"/>
    </source>
</evidence>
<protein>
    <submittedName>
        <fullName evidence="6">Helix-turn-helix transcriptional regulator</fullName>
    </submittedName>
</protein>
<dbReference type="InterPro" id="IPR009057">
    <property type="entry name" value="Homeodomain-like_sf"/>
</dbReference>
<dbReference type="KEGG" id="asag:FGM00_16020"/>
<dbReference type="PROSITE" id="PS00041">
    <property type="entry name" value="HTH_ARAC_FAMILY_1"/>
    <property type="match status" value="1"/>
</dbReference>
<reference evidence="6 7" key="1">
    <citation type="submission" date="2019-05" db="EMBL/GenBank/DDBJ databases">
        <title>Genome sequencing of F202Z8.</title>
        <authorList>
            <person name="Kwon Y.M."/>
        </authorList>
    </citation>
    <scope>NUCLEOTIDE SEQUENCE [LARGE SCALE GENOMIC DNA]</scope>
    <source>
        <strain evidence="6 7">F202Z8</strain>
    </source>
</reference>
<feature type="transmembrane region" description="Helical" evidence="4">
    <location>
        <begin position="67"/>
        <end position="86"/>
    </location>
</feature>
<name>A0A5B7SW51_9FLAO</name>
<keyword evidence="4" id="KW-0812">Transmembrane</keyword>
<dbReference type="PANTHER" id="PTHR43280">
    <property type="entry name" value="ARAC-FAMILY TRANSCRIPTIONAL REGULATOR"/>
    <property type="match status" value="1"/>
</dbReference>
<keyword evidence="4" id="KW-1133">Transmembrane helix</keyword>
<keyword evidence="7" id="KW-1185">Reference proteome</keyword>
<feature type="transmembrane region" description="Helical" evidence="4">
    <location>
        <begin position="98"/>
        <end position="116"/>
    </location>
</feature>
<dbReference type="InterPro" id="IPR018062">
    <property type="entry name" value="HTH_AraC-typ_CS"/>
</dbReference>
<proteinExistence type="predicted"/>
<evidence type="ECO:0000313" key="7">
    <source>
        <dbReference type="Proteomes" id="UP000310017"/>
    </source>
</evidence>
<dbReference type="GO" id="GO:0043565">
    <property type="term" value="F:sequence-specific DNA binding"/>
    <property type="evidence" value="ECO:0007669"/>
    <property type="project" value="InterPro"/>
</dbReference>
<keyword evidence="1" id="KW-0805">Transcription regulation</keyword>
<evidence type="ECO:0000256" key="4">
    <source>
        <dbReference type="SAM" id="Phobius"/>
    </source>
</evidence>
<sequence>MNKETLILVFSCLGIAQALFLCFYLLTLKKGNKTANILLALMILGLTIRIGKSILNVYLDLAPWQRNLGISGILMVGPSLLFYGKVLLAKTRTLDKSFYIQLLPFLGFVVFCYLIPNDWSSLAYGIYIAVFTHLALYIGLSAILLLRHKEKIQLQLLKWYRNLIVGVALICVFYIGHVMGLFPLYIGGALSFSFLIYTFSFLLLQRHDFSLEKYSGSHMDRAASKKLVQAVKSLFQSEKLFLDNTITLASIADKVGKSSRDVSRAINENEGKNFSEFVNHYRIAKAKKMLVASEYVNEKIATIAYDCGFGNVTSFNLAFKAETQLTPTQYRNQFALS</sequence>
<keyword evidence="2" id="KW-0238">DNA-binding</keyword>
<dbReference type="InterPro" id="IPR018060">
    <property type="entry name" value="HTH_AraC"/>
</dbReference>
<dbReference type="AlphaFoldDB" id="A0A5B7SW51"/>
<dbReference type="OrthoDB" id="6283866at2"/>
<keyword evidence="3" id="KW-0804">Transcription</keyword>
<evidence type="ECO:0000256" key="2">
    <source>
        <dbReference type="ARBA" id="ARBA00023125"/>
    </source>
</evidence>
<evidence type="ECO:0000259" key="5">
    <source>
        <dbReference type="PROSITE" id="PS01124"/>
    </source>
</evidence>
<gene>
    <name evidence="6" type="ORF">FGM00_16020</name>
</gene>
<dbReference type="RefSeq" id="WP_138853876.1">
    <property type="nucleotide sequence ID" value="NZ_CP040710.1"/>
</dbReference>
<keyword evidence="4" id="KW-0472">Membrane</keyword>
<evidence type="ECO:0000256" key="1">
    <source>
        <dbReference type="ARBA" id="ARBA00023015"/>
    </source>
</evidence>
<dbReference type="GO" id="GO:0003700">
    <property type="term" value="F:DNA-binding transcription factor activity"/>
    <property type="evidence" value="ECO:0007669"/>
    <property type="project" value="InterPro"/>
</dbReference>
<evidence type="ECO:0000313" key="6">
    <source>
        <dbReference type="EMBL" id="QCX01539.1"/>
    </source>
</evidence>
<accession>A0A5B7SW51</accession>
<dbReference type="EMBL" id="CP040710">
    <property type="protein sequence ID" value="QCX01539.1"/>
    <property type="molecule type" value="Genomic_DNA"/>
</dbReference>
<dbReference type="PROSITE" id="PS01124">
    <property type="entry name" value="HTH_ARAC_FAMILY_2"/>
    <property type="match status" value="1"/>
</dbReference>
<dbReference type="Proteomes" id="UP000310017">
    <property type="component" value="Chromosome"/>
</dbReference>
<dbReference type="PANTHER" id="PTHR43280:SF29">
    <property type="entry name" value="ARAC-FAMILY TRANSCRIPTIONAL REGULATOR"/>
    <property type="match status" value="1"/>
</dbReference>
<dbReference type="Gene3D" id="1.10.10.60">
    <property type="entry name" value="Homeodomain-like"/>
    <property type="match status" value="2"/>
</dbReference>
<feature type="domain" description="HTH araC/xylS-type" evidence="5">
    <location>
        <begin position="225"/>
        <end position="333"/>
    </location>
</feature>
<feature type="transmembrane region" description="Helical" evidence="4">
    <location>
        <begin position="6"/>
        <end position="26"/>
    </location>
</feature>
<feature type="transmembrane region" description="Helical" evidence="4">
    <location>
        <begin position="182"/>
        <end position="204"/>
    </location>
</feature>
<dbReference type="SMART" id="SM00342">
    <property type="entry name" value="HTH_ARAC"/>
    <property type="match status" value="1"/>
</dbReference>